<dbReference type="EMBL" id="LT629732">
    <property type="protein sequence ID" value="SDR71608.1"/>
    <property type="molecule type" value="Genomic_DNA"/>
</dbReference>
<name>A0A1H1LAR2_9ACTN</name>
<evidence type="ECO:0000256" key="1">
    <source>
        <dbReference type="SAM" id="MobiDB-lite"/>
    </source>
</evidence>
<proteinExistence type="predicted"/>
<evidence type="ECO:0000313" key="2">
    <source>
        <dbReference type="EMBL" id="SDR71608.1"/>
    </source>
</evidence>
<organism evidence="2 3">
    <name type="scientific">Actinopolymorpha singaporensis</name>
    <dbReference type="NCBI Taxonomy" id="117157"/>
    <lineage>
        <taxon>Bacteria</taxon>
        <taxon>Bacillati</taxon>
        <taxon>Actinomycetota</taxon>
        <taxon>Actinomycetes</taxon>
        <taxon>Propionibacteriales</taxon>
        <taxon>Actinopolymorphaceae</taxon>
        <taxon>Actinopolymorpha</taxon>
    </lineage>
</organism>
<dbReference type="STRING" id="117157.SAMN04489717_0227"/>
<gene>
    <name evidence="2" type="ORF">SAMN04489717_0227</name>
</gene>
<keyword evidence="3" id="KW-1185">Reference proteome</keyword>
<sequence>MHNPYVVLELARQHQQDLLGQAERHHRRSLARSYRRALARRRSAAGASGSGPDEADGAGGHPGIRTGPPRKPQPAGNLAGCAKFGAEPAR</sequence>
<accession>A0A1H1LAR2</accession>
<feature type="region of interest" description="Disordered" evidence="1">
    <location>
        <begin position="19"/>
        <end position="90"/>
    </location>
</feature>
<reference evidence="2 3" key="1">
    <citation type="submission" date="2016-10" db="EMBL/GenBank/DDBJ databases">
        <authorList>
            <person name="de Groot N.N."/>
        </authorList>
    </citation>
    <scope>NUCLEOTIDE SEQUENCE [LARGE SCALE GENOMIC DNA]</scope>
    <source>
        <strain evidence="2 3">DSM 22024</strain>
    </source>
</reference>
<feature type="compositionally biased region" description="Basic residues" evidence="1">
    <location>
        <begin position="24"/>
        <end position="43"/>
    </location>
</feature>
<dbReference type="RefSeq" id="WP_157728135.1">
    <property type="nucleotide sequence ID" value="NZ_LT629732.1"/>
</dbReference>
<dbReference type="OrthoDB" id="9914748at2"/>
<protein>
    <submittedName>
        <fullName evidence="2">Uncharacterized protein</fullName>
    </submittedName>
</protein>
<dbReference type="AlphaFoldDB" id="A0A1H1LAR2"/>
<dbReference type="Proteomes" id="UP000198983">
    <property type="component" value="Chromosome I"/>
</dbReference>
<evidence type="ECO:0000313" key="3">
    <source>
        <dbReference type="Proteomes" id="UP000198983"/>
    </source>
</evidence>